<dbReference type="AlphaFoldDB" id="A0A0V1DEH2"/>
<sequence length="72" mass="8181">MTEENSLKQLETTVVYMFVKILSSSIDYLINGLAETVETEFSFIVSYRAPVTGDAEVQSSFLWCLKSSFMRV</sequence>
<accession>A0A0V1DEH2</accession>
<evidence type="ECO:0000313" key="1">
    <source>
        <dbReference type="EMBL" id="KRY59800.1"/>
    </source>
</evidence>
<reference evidence="1 2" key="1">
    <citation type="submission" date="2015-01" db="EMBL/GenBank/DDBJ databases">
        <title>Evolution of Trichinella species and genotypes.</title>
        <authorList>
            <person name="Korhonen P.K."/>
            <person name="Edoardo P."/>
            <person name="Giuseppe L.R."/>
            <person name="Gasser R.B."/>
        </authorList>
    </citation>
    <scope>NUCLEOTIDE SEQUENCE [LARGE SCALE GENOMIC DNA]</scope>
    <source>
        <strain evidence="1">ISS120</strain>
    </source>
</reference>
<dbReference type="EMBL" id="JYDI01000009">
    <property type="protein sequence ID" value="KRY59800.1"/>
    <property type="molecule type" value="Genomic_DNA"/>
</dbReference>
<dbReference type="Proteomes" id="UP000054653">
    <property type="component" value="Unassembled WGS sequence"/>
</dbReference>
<evidence type="ECO:0000313" key="2">
    <source>
        <dbReference type="Proteomes" id="UP000054653"/>
    </source>
</evidence>
<gene>
    <name evidence="1" type="ORF">T03_16772</name>
</gene>
<protein>
    <submittedName>
        <fullName evidence="1">Uncharacterized protein</fullName>
    </submittedName>
</protein>
<comment type="caution">
    <text evidence="1">The sequence shown here is derived from an EMBL/GenBank/DDBJ whole genome shotgun (WGS) entry which is preliminary data.</text>
</comment>
<proteinExistence type="predicted"/>
<name>A0A0V1DEH2_TRIBR</name>
<organism evidence="1 2">
    <name type="scientific">Trichinella britovi</name>
    <name type="common">Parasitic roundworm</name>
    <dbReference type="NCBI Taxonomy" id="45882"/>
    <lineage>
        <taxon>Eukaryota</taxon>
        <taxon>Metazoa</taxon>
        <taxon>Ecdysozoa</taxon>
        <taxon>Nematoda</taxon>
        <taxon>Enoplea</taxon>
        <taxon>Dorylaimia</taxon>
        <taxon>Trichinellida</taxon>
        <taxon>Trichinellidae</taxon>
        <taxon>Trichinella</taxon>
    </lineage>
</organism>
<keyword evidence="2" id="KW-1185">Reference proteome</keyword>